<keyword evidence="6" id="KW-0479">Metal-binding</keyword>
<dbReference type="InterPro" id="IPR036688">
    <property type="entry name" value="MoeA_C_domain_IV_sf"/>
</dbReference>
<dbReference type="InterPro" id="IPR001453">
    <property type="entry name" value="MoaB/Mog_dom"/>
</dbReference>
<dbReference type="CDD" id="cd00887">
    <property type="entry name" value="MoeA"/>
    <property type="match status" value="1"/>
</dbReference>
<dbReference type="Pfam" id="PF03453">
    <property type="entry name" value="MoeA_N"/>
    <property type="match status" value="1"/>
</dbReference>
<reference evidence="8 9" key="1">
    <citation type="submission" date="2022-04" db="EMBL/GenBank/DDBJ databases">
        <title>Paracoccus sp. YLB-12 draft genome sequence.</title>
        <authorList>
            <person name="Yu L."/>
        </authorList>
    </citation>
    <scope>NUCLEOTIDE SEQUENCE [LARGE SCALE GENOMIC DNA]</scope>
    <source>
        <strain evidence="8 9">YLB-12</strain>
    </source>
</reference>
<accession>A0ABT2K8Z1</accession>
<evidence type="ECO:0000256" key="5">
    <source>
        <dbReference type="ARBA" id="ARBA00047317"/>
    </source>
</evidence>
<dbReference type="EC" id="2.10.1.1" evidence="6"/>
<comment type="cofactor">
    <cofactor evidence="6">
        <name>Mg(2+)</name>
        <dbReference type="ChEBI" id="CHEBI:18420"/>
    </cofactor>
</comment>
<feature type="domain" description="MoaB/Mog" evidence="7">
    <location>
        <begin position="170"/>
        <end position="307"/>
    </location>
</feature>
<dbReference type="Pfam" id="PF00994">
    <property type="entry name" value="MoCF_biosynth"/>
    <property type="match status" value="1"/>
</dbReference>
<comment type="pathway">
    <text evidence="2 6">Cofactor biosynthesis; molybdopterin biosynthesis.</text>
</comment>
<dbReference type="Gene3D" id="2.40.340.10">
    <property type="entry name" value="MoeA, C-terminal, domain IV"/>
    <property type="match status" value="1"/>
</dbReference>
<evidence type="ECO:0000256" key="6">
    <source>
        <dbReference type="RuleBase" id="RU365090"/>
    </source>
</evidence>
<keyword evidence="9" id="KW-1185">Reference proteome</keyword>
<dbReference type="SMART" id="SM00852">
    <property type="entry name" value="MoCF_biosynth"/>
    <property type="match status" value="1"/>
</dbReference>
<comment type="function">
    <text evidence="1 6">Catalyzes the insertion of molybdate into adenylated molybdopterin with the concomitant release of AMP.</text>
</comment>
<dbReference type="SUPFAM" id="SSF63882">
    <property type="entry name" value="MoeA N-terminal region -like"/>
    <property type="match status" value="1"/>
</dbReference>
<dbReference type="SUPFAM" id="SSF53218">
    <property type="entry name" value="Molybdenum cofactor biosynthesis proteins"/>
    <property type="match status" value="1"/>
</dbReference>
<dbReference type="InterPro" id="IPR005110">
    <property type="entry name" value="MoeA_linker/N"/>
</dbReference>
<dbReference type="InterPro" id="IPR038987">
    <property type="entry name" value="MoeA-like"/>
</dbReference>
<dbReference type="EMBL" id="JANAVZ010000004">
    <property type="protein sequence ID" value="MCT4333000.1"/>
    <property type="molecule type" value="Genomic_DNA"/>
</dbReference>
<comment type="caution">
    <text evidence="8">The sequence shown here is derived from an EMBL/GenBank/DDBJ whole genome shotgun (WGS) entry which is preliminary data.</text>
</comment>
<dbReference type="PANTHER" id="PTHR10192:SF5">
    <property type="entry name" value="GEPHYRIN"/>
    <property type="match status" value="1"/>
</dbReference>
<keyword evidence="6" id="KW-0460">Magnesium</keyword>
<evidence type="ECO:0000313" key="9">
    <source>
        <dbReference type="Proteomes" id="UP001320702"/>
    </source>
</evidence>
<evidence type="ECO:0000256" key="2">
    <source>
        <dbReference type="ARBA" id="ARBA00005046"/>
    </source>
</evidence>
<evidence type="ECO:0000256" key="3">
    <source>
        <dbReference type="ARBA" id="ARBA00010763"/>
    </source>
</evidence>
<dbReference type="InterPro" id="IPR036135">
    <property type="entry name" value="MoeA_linker/N_sf"/>
</dbReference>
<comment type="similarity">
    <text evidence="3 6">Belongs to the MoeA family.</text>
</comment>
<dbReference type="Gene3D" id="3.40.980.10">
    <property type="entry name" value="MoaB/Mog-like domain"/>
    <property type="match status" value="1"/>
</dbReference>
<dbReference type="InterPro" id="IPR005111">
    <property type="entry name" value="MoeA_C_domain_IV"/>
</dbReference>
<comment type="catalytic activity">
    <reaction evidence="5">
        <text>adenylyl-molybdopterin + molybdate = Mo-molybdopterin + AMP + H(+)</text>
        <dbReference type="Rhea" id="RHEA:35047"/>
        <dbReference type="ChEBI" id="CHEBI:15378"/>
        <dbReference type="ChEBI" id="CHEBI:36264"/>
        <dbReference type="ChEBI" id="CHEBI:62727"/>
        <dbReference type="ChEBI" id="CHEBI:71302"/>
        <dbReference type="ChEBI" id="CHEBI:456215"/>
        <dbReference type="EC" id="2.10.1.1"/>
    </reaction>
</comment>
<organism evidence="8 9">
    <name type="scientific">Paracoccus maritimus</name>
    <dbReference type="NCBI Taxonomy" id="2933292"/>
    <lineage>
        <taxon>Bacteria</taxon>
        <taxon>Pseudomonadati</taxon>
        <taxon>Pseudomonadota</taxon>
        <taxon>Alphaproteobacteria</taxon>
        <taxon>Rhodobacterales</taxon>
        <taxon>Paracoccaceae</taxon>
        <taxon>Paracoccus</taxon>
    </lineage>
</organism>
<evidence type="ECO:0000256" key="1">
    <source>
        <dbReference type="ARBA" id="ARBA00002901"/>
    </source>
</evidence>
<dbReference type="SUPFAM" id="SSF63867">
    <property type="entry name" value="MoeA C-terminal domain-like"/>
    <property type="match status" value="1"/>
</dbReference>
<keyword evidence="6" id="KW-0808">Transferase</keyword>
<keyword evidence="6" id="KW-0500">Molybdenum</keyword>
<dbReference type="Gene3D" id="2.170.190.11">
    <property type="entry name" value="Molybdopterin biosynthesis moea protein, domain 3"/>
    <property type="match status" value="1"/>
</dbReference>
<dbReference type="NCBIfam" id="NF045515">
    <property type="entry name" value="Glp_gephyrin"/>
    <property type="match status" value="1"/>
</dbReference>
<sequence>MISVVEALAHVLALAGSPRPETVSLDHAAGRALLQPATARLTQPPFDSAAMDGYALRSEDLNGTLTVIGEAAAGHPWSGKAAPGTAIRIFTGAPVPAGYDRVIMQENARREGDRLTVTECGEATHIRPRGGDFATGDQLAPGRRLNAADIGLLAAMNVPEVTVARCPRVAILAGGDELIRPGQTPMDGQIISSNDLAIAAQVAEAGGIPQILPIARDTLESLREGFAAASDADLIVTIGGASVGDHDLIAKVAAELGMQRSFYKIAMRPGKPLMAGKIADLPMLGLPGNPVSAMVCGILFMQPLIRAMQGLGDGITLRRARLDRDLGPEGPRQHYLRAGLRDGDDLPLIRPFADQDSARLSLMSQADALLVRPAADPARAAGDIVTYLPLPRQA</sequence>
<dbReference type="RefSeq" id="WP_260276890.1">
    <property type="nucleotide sequence ID" value="NZ_JANAVZ010000004.1"/>
</dbReference>
<dbReference type="Proteomes" id="UP001320702">
    <property type="component" value="Unassembled WGS sequence"/>
</dbReference>
<dbReference type="Gene3D" id="3.90.105.10">
    <property type="entry name" value="Molybdopterin biosynthesis moea protein, domain 2"/>
    <property type="match status" value="1"/>
</dbReference>
<dbReference type="PANTHER" id="PTHR10192">
    <property type="entry name" value="MOLYBDOPTERIN BIOSYNTHESIS PROTEIN"/>
    <property type="match status" value="1"/>
</dbReference>
<proteinExistence type="inferred from homology"/>
<gene>
    <name evidence="8" type="ORF">MU516_08965</name>
</gene>
<evidence type="ECO:0000256" key="4">
    <source>
        <dbReference type="ARBA" id="ARBA00023150"/>
    </source>
</evidence>
<evidence type="ECO:0000313" key="8">
    <source>
        <dbReference type="EMBL" id="MCT4333000.1"/>
    </source>
</evidence>
<dbReference type="Pfam" id="PF03454">
    <property type="entry name" value="MoeA_C"/>
    <property type="match status" value="1"/>
</dbReference>
<name>A0ABT2K8Z1_9RHOB</name>
<protein>
    <recommendedName>
        <fullName evidence="6">Molybdopterin molybdenumtransferase</fullName>
        <ecNumber evidence="6">2.10.1.1</ecNumber>
    </recommendedName>
</protein>
<keyword evidence="4 6" id="KW-0501">Molybdenum cofactor biosynthesis</keyword>
<evidence type="ECO:0000259" key="7">
    <source>
        <dbReference type="SMART" id="SM00852"/>
    </source>
</evidence>
<dbReference type="InterPro" id="IPR036425">
    <property type="entry name" value="MoaB/Mog-like_dom_sf"/>
</dbReference>